<dbReference type="InterPro" id="IPR002639">
    <property type="entry name" value="UreF"/>
</dbReference>
<reference evidence="7" key="1">
    <citation type="submission" date="2023-03" db="EMBL/GenBank/DDBJ databases">
        <title>Mating type loci evolution in Malassezia.</title>
        <authorList>
            <person name="Coelho M.A."/>
        </authorList>
    </citation>
    <scope>NUCLEOTIDE SEQUENCE</scope>
    <source>
        <strain evidence="7">CBS 14135</strain>
    </source>
</reference>
<dbReference type="SUPFAM" id="SSF82199">
    <property type="entry name" value="SET domain"/>
    <property type="match status" value="1"/>
</dbReference>
<dbReference type="PANTHER" id="PTHR33620">
    <property type="entry name" value="UREASE ACCESSORY PROTEIN F"/>
    <property type="match status" value="1"/>
</dbReference>
<keyword evidence="8" id="KW-1185">Reference proteome</keyword>
<evidence type="ECO:0000256" key="3">
    <source>
        <dbReference type="ARBA" id="ARBA00046339"/>
    </source>
</evidence>
<gene>
    <name evidence="7" type="ORF">MBRA1_000228</name>
</gene>
<sequence>MWARAMRRGARSAAWPARALHANAPVHRTPLQELRVGFSARDLEQVWDAWDALRTGGALHQLRRHDEADLLALVRANLAVLAPRSASATPSFPIRDTRDPTWRERCAAWGHRAAERRDVLGVHGWMRVELLCGDAPRAIALFHAYLGARRAAADSDMLYLDADVRQRRQVHDLLEVLVLAYAHTGDVHGLVETFQSFDVGTHTELFFDYAHCRRQFAKFPWNGARSETAPDSPLAAVQERALAFVSHAELARGLQRGTGGAGGPNRIARLLGSLLTRGDVVSFWRLFRTAMAAGVLPADTPADAAWLAQAQLAHGDALPAWTDSCWTVCLSGLLAARRTDLASQVWAALIAVAHALAAQGVAWPPLAVWNALLDGYSRANDFDAVQATWQVLIDPHASTRTVPLAQGAARTLPRPASLAPDLLCYTTMIAASFRRQRPDLALALFRTLQEMQARGELAISVETYNAVLHGLCVVGRTKDAQRLFRTMGTGHVPRPTITTLNVLLRAQSRSRDLSAMAETLRAIPALQLRPDVITFTTVLDALLRVADTPERARAAVEQVMQIMHSMDVQPNSVTFTAMIKACLHIPSQDGEPRWQVALQLLHTMCTTRLAPNGVTYATVIPSVLAHGPQIAALAQRNLIPALFRKLPSTLPQAHAATDLAWDADRAALRLAIVLWEQMRADNITPSADLYHVMLRALLAVPENATAFAYGAGLADELLHAHGTIAPHATGQDTTAPTPSAHSWITVLNALAPAQRHAAGAASAHAEALLSATLQHYMASPHGHAALHADPRPTAQRVERLNEMAQSNGTSHSSNYTPTHPDLIRVEFQDGDYNSYAVASRPFQKGEIIATFEHATPSPVVRYSTVQTGDNAHLELNSDLLYFNHSCDPSVEFHVNETDIRKGYARAARDIRQGETLTFCGFIASAGLESYYAHGFLTHALKPGASHQYAVVQRTIDFVEFSLNNYVQSVLPFLHAAYHVTQSLAHDTPRALRALAWLDAQHHTLLLSHVARRASLIQGSALLSLYVKSFAQSDTMMHTLVNRLRVNARRGCAKLNNGTTALRPDAEELAGHLPICAGVFAAAIGLSMERMLRQNLFLQARNITSCSIRLNTIGPYMAHQLLASQLHELVERLFAALDPGVCQHLFDQALSTSNTEAPAVPQPASPQSKGRDWDWDWEDPARHAHERTPCTTWPLGEIIQARHDQLHSRLFNS</sequence>
<feature type="domain" description="SET" evidence="6">
    <location>
        <begin position="871"/>
        <end position="918"/>
    </location>
</feature>
<dbReference type="Pfam" id="PF01730">
    <property type="entry name" value="UreF"/>
    <property type="match status" value="1"/>
</dbReference>
<evidence type="ECO:0000256" key="4">
    <source>
        <dbReference type="PROSITE-ProRule" id="PRU00708"/>
    </source>
</evidence>
<proteinExistence type="inferred from homology"/>
<dbReference type="AlphaFoldDB" id="A0AAF0DQL7"/>
<feature type="region of interest" description="Disordered" evidence="5">
    <location>
        <begin position="1152"/>
        <end position="1175"/>
    </location>
</feature>
<dbReference type="Pfam" id="PF12854">
    <property type="entry name" value="PPR_1"/>
    <property type="match status" value="1"/>
</dbReference>
<dbReference type="Gene3D" id="2.170.270.10">
    <property type="entry name" value="SET domain"/>
    <property type="match status" value="1"/>
</dbReference>
<feature type="repeat" description="PPR" evidence="4">
    <location>
        <begin position="460"/>
        <end position="494"/>
    </location>
</feature>
<evidence type="ECO:0000256" key="5">
    <source>
        <dbReference type="SAM" id="MobiDB-lite"/>
    </source>
</evidence>
<evidence type="ECO:0000313" key="8">
    <source>
        <dbReference type="Proteomes" id="UP001216638"/>
    </source>
</evidence>
<dbReference type="PROSITE" id="PS51375">
    <property type="entry name" value="PPR"/>
    <property type="match status" value="1"/>
</dbReference>
<dbReference type="Gene3D" id="1.10.4190.10">
    <property type="entry name" value="Urease accessory protein UreF"/>
    <property type="match status" value="1"/>
</dbReference>
<keyword evidence="2" id="KW-0143">Chaperone</keyword>
<dbReference type="InterPro" id="IPR038277">
    <property type="entry name" value="UreF_sf"/>
</dbReference>
<evidence type="ECO:0000313" key="7">
    <source>
        <dbReference type="EMBL" id="WFC93607.1"/>
    </source>
</evidence>
<dbReference type="Pfam" id="PF00856">
    <property type="entry name" value="SET"/>
    <property type="match status" value="1"/>
</dbReference>
<evidence type="ECO:0000259" key="6">
    <source>
        <dbReference type="Pfam" id="PF00856"/>
    </source>
</evidence>
<protein>
    <recommendedName>
        <fullName evidence="6">SET domain-containing protein</fullName>
    </recommendedName>
</protein>
<accession>A0AAF0DQL7</accession>
<organism evidence="7 8">
    <name type="scientific">Malassezia brasiliensis</name>
    <dbReference type="NCBI Taxonomy" id="1821822"/>
    <lineage>
        <taxon>Eukaryota</taxon>
        <taxon>Fungi</taxon>
        <taxon>Dikarya</taxon>
        <taxon>Basidiomycota</taxon>
        <taxon>Ustilaginomycotina</taxon>
        <taxon>Malasseziomycetes</taxon>
        <taxon>Malasseziales</taxon>
        <taxon>Malasseziaceae</taxon>
        <taxon>Malassezia</taxon>
    </lineage>
</organism>
<dbReference type="InterPro" id="IPR011990">
    <property type="entry name" value="TPR-like_helical_dom_sf"/>
</dbReference>
<name>A0AAF0DQL7_9BASI</name>
<keyword evidence="1" id="KW-0996">Nickel insertion</keyword>
<dbReference type="InterPro" id="IPR046341">
    <property type="entry name" value="SET_dom_sf"/>
</dbReference>
<dbReference type="InterPro" id="IPR001214">
    <property type="entry name" value="SET_dom"/>
</dbReference>
<dbReference type="Pfam" id="PF13812">
    <property type="entry name" value="PPR_3"/>
    <property type="match status" value="1"/>
</dbReference>
<dbReference type="Proteomes" id="UP001216638">
    <property type="component" value="Chromosome 1"/>
</dbReference>
<evidence type="ECO:0000256" key="2">
    <source>
        <dbReference type="ARBA" id="ARBA00023186"/>
    </source>
</evidence>
<dbReference type="EMBL" id="CP119951">
    <property type="protein sequence ID" value="WFC93607.1"/>
    <property type="molecule type" value="Genomic_DNA"/>
</dbReference>
<comment type="similarity">
    <text evidence="3">Belongs to the UreF family.</text>
</comment>
<dbReference type="InterPro" id="IPR002885">
    <property type="entry name" value="PPR_rpt"/>
</dbReference>
<dbReference type="GO" id="GO:0016151">
    <property type="term" value="F:nickel cation binding"/>
    <property type="evidence" value="ECO:0007669"/>
    <property type="project" value="InterPro"/>
</dbReference>
<dbReference type="PANTHER" id="PTHR33620:SF1">
    <property type="entry name" value="UREASE ACCESSORY PROTEIN F"/>
    <property type="match status" value="1"/>
</dbReference>
<dbReference type="Pfam" id="PF01535">
    <property type="entry name" value="PPR"/>
    <property type="match status" value="1"/>
</dbReference>
<dbReference type="Gene3D" id="1.25.40.10">
    <property type="entry name" value="Tetratricopeptide repeat domain"/>
    <property type="match status" value="2"/>
</dbReference>
<evidence type="ECO:0000256" key="1">
    <source>
        <dbReference type="ARBA" id="ARBA00022988"/>
    </source>
</evidence>